<sequence>MNTSKKSVDIIGKILDATYRHNPDALFVMSLMHQYEERGSLSKKQLEGLFQKAQKVKDMPPSWLATLDATIKKMPTRYKSVAEKTMPVLPENKDEELADAILAKYPGHKRVLFFKNKLQHNDPLSQPEQAELSRFHKLLLK</sequence>
<dbReference type="Proteomes" id="UP000190888">
    <property type="component" value="Unassembled WGS sequence"/>
</dbReference>
<protein>
    <submittedName>
        <fullName evidence="1">Uncharacterized protein</fullName>
    </submittedName>
</protein>
<proteinExistence type="predicted"/>
<evidence type="ECO:0000313" key="1">
    <source>
        <dbReference type="EMBL" id="SJZ64836.1"/>
    </source>
</evidence>
<dbReference type="EMBL" id="FUWH01000003">
    <property type="protein sequence ID" value="SJZ64836.1"/>
    <property type="molecule type" value="Genomic_DNA"/>
</dbReference>
<name>A0A1T4MDA1_9BACT</name>
<keyword evidence="2" id="KW-1185">Reference proteome</keyword>
<accession>A0A1T4MDA1</accession>
<dbReference type="RefSeq" id="WP_078830798.1">
    <property type="nucleotide sequence ID" value="NZ_FUWH01000003.1"/>
</dbReference>
<dbReference type="OrthoDB" id="672320at2"/>
<evidence type="ECO:0000313" key="2">
    <source>
        <dbReference type="Proteomes" id="UP000190888"/>
    </source>
</evidence>
<dbReference type="AlphaFoldDB" id="A0A1T4MDA1"/>
<gene>
    <name evidence="1" type="ORF">SAMN04488132_103320</name>
</gene>
<organism evidence="1 2">
    <name type="scientific">Sediminibacterium ginsengisoli</name>
    <dbReference type="NCBI Taxonomy" id="413434"/>
    <lineage>
        <taxon>Bacteria</taxon>
        <taxon>Pseudomonadati</taxon>
        <taxon>Bacteroidota</taxon>
        <taxon>Chitinophagia</taxon>
        <taxon>Chitinophagales</taxon>
        <taxon>Chitinophagaceae</taxon>
        <taxon>Sediminibacterium</taxon>
    </lineage>
</organism>
<reference evidence="1 2" key="1">
    <citation type="submission" date="2017-02" db="EMBL/GenBank/DDBJ databases">
        <authorList>
            <person name="Peterson S.W."/>
        </authorList>
    </citation>
    <scope>NUCLEOTIDE SEQUENCE [LARGE SCALE GENOMIC DNA]</scope>
    <source>
        <strain evidence="1 2">DSM 22335</strain>
    </source>
</reference>